<keyword evidence="2" id="KW-1185">Reference proteome</keyword>
<reference evidence="1" key="1">
    <citation type="submission" date="2022-11" db="EMBL/GenBank/DDBJ databases">
        <title>Corynebacterium sp. isolated from Penguins.</title>
        <authorList>
            <person name="Sedlar K."/>
            <person name="Svec P."/>
        </authorList>
    </citation>
    <scope>NUCLEOTIDE SEQUENCE</scope>
    <source>
        <strain evidence="1">P7003</strain>
    </source>
</reference>
<dbReference type="EMBL" id="JAPMKV010000010">
    <property type="protein sequence ID" value="MCX7445849.1"/>
    <property type="molecule type" value="Genomic_DNA"/>
</dbReference>
<organism evidence="1 2">
    <name type="scientific">Corynebacterium pygosceleis</name>
    <dbReference type="NCBI Taxonomy" id="2800406"/>
    <lineage>
        <taxon>Bacteria</taxon>
        <taxon>Bacillati</taxon>
        <taxon>Actinomycetota</taxon>
        <taxon>Actinomycetes</taxon>
        <taxon>Mycobacteriales</taxon>
        <taxon>Corynebacteriaceae</taxon>
        <taxon>Corynebacterium</taxon>
    </lineage>
</organism>
<comment type="caution">
    <text evidence="1">The sequence shown here is derived from an EMBL/GenBank/DDBJ whole genome shotgun (WGS) entry which is preliminary data.</text>
</comment>
<sequence length="80" mass="8799">MTKNADMQRLCALALVADLEERADMIVAETENLTRRVSIVQQSGGLKCAPAVLDRLYRAHDYMQRAACLLSDEETGGDGE</sequence>
<dbReference type="Proteomes" id="UP001081709">
    <property type="component" value="Unassembled WGS sequence"/>
</dbReference>
<accession>A0ABT3WXW3</accession>
<proteinExistence type="predicted"/>
<gene>
    <name evidence="1" type="ORF">OS125_11465</name>
</gene>
<protein>
    <submittedName>
        <fullName evidence="1">Uncharacterized protein</fullName>
    </submittedName>
</protein>
<name>A0ABT3WXW3_9CORY</name>
<evidence type="ECO:0000313" key="2">
    <source>
        <dbReference type="Proteomes" id="UP001081709"/>
    </source>
</evidence>
<dbReference type="RefSeq" id="WP_267186870.1">
    <property type="nucleotide sequence ID" value="NZ_JAPMKV010000010.1"/>
</dbReference>
<evidence type="ECO:0000313" key="1">
    <source>
        <dbReference type="EMBL" id="MCX7445849.1"/>
    </source>
</evidence>